<evidence type="ECO:0000313" key="2">
    <source>
        <dbReference type="Proteomes" id="UP000549394"/>
    </source>
</evidence>
<accession>A0A7I8W185</accession>
<proteinExistence type="predicted"/>
<dbReference type="Proteomes" id="UP000549394">
    <property type="component" value="Unassembled WGS sequence"/>
</dbReference>
<keyword evidence="2" id="KW-1185">Reference proteome</keyword>
<evidence type="ECO:0000313" key="1">
    <source>
        <dbReference type="EMBL" id="CAD5122332.1"/>
    </source>
</evidence>
<gene>
    <name evidence="1" type="ORF">DGYR_LOCUS10152</name>
</gene>
<dbReference type="AlphaFoldDB" id="A0A7I8W185"/>
<sequence length="261" mass="29658">MAKENKEWLERMALWVDEISYRISSTATVGIVDISPPGELSEYIYDEHNMPLLQFVLRTQTVLETYPNATDRDVWKLWKSGIGKDGPTINDTIEKVKIGFGQSREEGMMVSLAILQREISNGLCSRFLEKFSLEVNEAFHSAPLREELLKFINSICKNEEAMTMYKKDDAKNKKFKPASVTTHKKRTVLMAAKKGSYERTNSALNVLEQDIWLRPVSLVSDATSAKGIITPYCMPQKRLHQGLGPVIAHPELNPNIRRSVE</sequence>
<reference evidence="1 2" key="1">
    <citation type="submission" date="2020-08" db="EMBL/GenBank/DDBJ databases">
        <authorList>
            <person name="Hejnol A."/>
        </authorList>
    </citation>
    <scope>NUCLEOTIDE SEQUENCE [LARGE SCALE GENOMIC DNA]</scope>
</reference>
<comment type="caution">
    <text evidence="1">The sequence shown here is derived from an EMBL/GenBank/DDBJ whole genome shotgun (WGS) entry which is preliminary data.</text>
</comment>
<name>A0A7I8W185_9ANNE</name>
<dbReference type="EMBL" id="CAJFCJ010000017">
    <property type="protein sequence ID" value="CAD5122332.1"/>
    <property type="molecule type" value="Genomic_DNA"/>
</dbReference>
<organism evidence="1 2">
    <name type="scientific">Dimorphilus gyrociliatus</name>
    <dbReference type="NCBI Taxonomy" id="2664684"/>
    <lineage>
        <taxon>Eukaryota</taxon>
        <taxon>Metazoa</taxon>
        <taxon>Spiralia</taxon>
        <taxon>Lophotrochozoa</taxon>
        <taxon>Annelida</taxon>
        <taxon>Polychaeta</taxon>
        <taxon>Polychaeta incertae sedis</taxon>
        <taxon>Dinophilidae</taxon>
        <taxon>Dimorphilus</taxon>
    </lineage>
</organism>
<protein>
    <submittedName>
        <fullName evidence="1">DgyrCDS10775</fullName>
    </submittedName>
</protein>